<proteinExistence type="predicted"/>
<dbReference type="AlphaFoldDB" id="A0A202B559"/>
<gene>
    <name evidence="1" type="ORF">CBW21_17555</name>
</gene>
<comment type="caution">
    <text evidence="1">The sequence shown here is derived from an EMBL/GenBank/DDBJ whole genome shotgun (WGS) entry which is preliminary data.</text>
</comment>
<protein>
    <submittedName>
        <fullName evidence="1">Uncharacterized protein</fullName>
    </submittedName>
</protein>
<reference evidence="1 2" key="1">
    <citation type="submission" date="2017-05" db="EMBL/GenBank/DDBJ databases">
        <title>Chromobacterium violaceum GHPS1 isolated from Hydrocarbon polluted soil in French Guiana display an awesome secondary metabolite arsenal and a battery of drug and heavy-metal-resistance and detoxification of xenobiotics proteins.</title>
        <authorList>
            <person name="Belbahri L."/>
        </authorList>
    </citation>
    <scope>NUCLEOTIDE SEQUENCE [LARGE SCALE GENOMIC DNA]</scope>
    <source>
        <strain evidence="1 2">GHPS1</strain>
    </source>
</reference>
<evidence type="ECO:0000313" key="1">
    <source>
        <dbReference type="EMBL" id="OVE46703.1"/>
    </source>
</evidence>
<sequence length="125" mass="14646">MIEPAAALSHWGRWAVDTGNWRRTCVSIEKRFISDLSRYKFADDEEKRLRFRYDSQIGERAEDIVNMLPDQEKLALRARHVHFPHLADDIVARRLAISAKSFDTILLSATVRFGRLWREAYREAA</sequence>
<evidence type="ECO:0000313" key="2">
    <source>
        <dbReference type="Proteomes" id="UP000196342"/>
    </source>
</evidence>
<dbReference type="EMBL" id="NHOO01000016">
    <property type="protein sequence ID" value="OVE46703.1"/>
    <property type="molecule type" value="Genomic_DNA"/>
</dbReference>
<keyword evidence="2" id="KW-1185">Reference proteome</keyword>
<accession>A0A202B559</accession>
<dbReference type="RefSeq" id="WP_087698474.1">
    <property type="nucleotide sequence ID" value="NZ_NHOO01000016.1"/>
</dbReference>
<organism evidence="1 2">
    <name type="scientific">Chromobacterium violaceum</name>
    <dbReference type="NCBI Taxonomy" id="536"/>
    <lineage>
        <taxon>Bacteria</taxon>
        <taxon>Pseudomonadati</taxon>
        <taxon>Pseudomonadota</taxon>
        <taxon>Betaproteobacteria</taxon>
        <taxon>Neisseriales</taxon>
        <taxon>Chromobacteriaceae</taxon>
        <taxon>Chromobacterium</taxon>
    </lineage>
</organism>
<name>A0A202B559_CHRVL</name>
<dbReference type="Proteomes" id="UP000196342">
    <property type="component" value="Unassembled WGS sequence"/>
</dbReference>